<evidence type="ECO:0000256" key="1">
    <source>
        <dbReference type="SAM" id="SignalP"/>
    </source>
</evidence>
<evidence type="ECO:0000313" key="3">
    <source>
        <dbReference type="Proteomes" id="UP000199297"/>
    </source>
</evidence>
<evidence type="ECO:0008006" key="4">
    <source>
        <dbReference type="Google" id="ProtNLM"/>
    </source>
</evidence>
<dbReference type="Gene3D" id="3.30.110.70">
    <property type="entry name" value="Hypothetical protein apc22750. Chain B"/>
    <property type="match status" value="1"/>
</dbReference>
<dbReference type="AlphaFoldDB" id="A0A1H7LY88"/>
<protein>
    <recommendedName>
        <fullName evidence="4">RcsF protein</fullName>
    </recommendedName>
</protein>
<dbReference type="STRING" id="641665.GCA_002104455_03144"/>
<dbReference type="EMBL" id="FOBI01000005">
    <property type="protein sequence ID" value="SEL03842.1"/>
    <property type="molecule type" value="Genomic_DNA"/>
</dbReference>
<name>A0A1H7LY88_9GAMM</name>
<keyword evidence="3" id="KW-1185">Reference proteome</keyword>
<keyword evidence="1" id="KW-0732">Signal</keyword>
<dbReference type="PROSITE" id="PS51257">
    <property type="entry name" value="PROKAR_LIPOPROTEIN"/>
    <property type="match status" value="1"/>
</dbReference>
<reference evidence="3" key="1">
    <citation type="submission" date="2016-10" db="EMBL/GenBank/DDBJ databases">
        <authorList>
            <person name="Varghese N."/>
            <person name="Submissions S."/>
        </authorList>
    </citation>
    <scope>NUCLEOTIDE SEQUENCE [LARGE SCALE GENOMIC DNA]</scope>
    <source>
        <strain evidence="3">CGMCC 1.9127</strain>
    </source>
</reference>
<gene>
    <name evidence="2" type="ORF">SAMN05216262_10531</name>
</gene>
<sequence>MKLITILFAFSLVGCSSLNLNSNAGSYLSNNIENNLRKNAVKTYTPYKVWKMGGVRLGFVEAGYCQQKARDHSISKASLVSLLKVKTQKLGGNALVLDSCSLSSTMTNCHRYTQCQGHGYNIAY</sequence>
<evidence type="ECO:0000313" key="2">
    <source>
        <dbReference type="EMBL" id="SEL03842.1"/>
    </source>
</evidence>
<organism evidence="2 3">
    <name type="scientific">Colwellia chukchiensis</name>
    <dbReference type="NCBI Taxonomy" id="641665"/>
    <lineage>
        <taxon>Bacteria</taxon>
        <taxon>Pseudomonadati</taxon>
        <taxon>Pseudomonadota</taxon>
        <taxon>Gammaproteobacteria</taxon>
        <taxon>Alteromonadales</taxon>
        <taxon>Colwelliaceae</taxon>
        <taxon>Colwellia</taxon>
    </lineage>
</organism>
<feature type="signal peptide" evidence="1">
    <location>
        <begin position="1"/>
        <end position="24"/>
    </location>
</feature>
<accession>A0A1H7LY88</accession>
<dbReference type="RefSeq" id="WP_085284656.1">
    <property type="nucleotide sequence ID" value="NZ_FOBI01000005.1"/>
</dbReference>
<proteinExistence type="predicted"/>
<feature type="chain" id="PRO_5011726040" description="RcsF protein" evidence="1">
    <location>
        <begin position="25"/>
        <end position="124"/>
    </location>
</feature>
<dbReference type="Proteomes" id="UP000199297">
    <property type="component" value="Unassembled WGS sequence"/>
</dbReference>
<dbReference type="OrthoDB" id="6264505at2"/>